<dbReference type="Proteomes" id="UP000645610">
    <property type="component" value="Unassembled WGS sequence"/>
</dbReference>
<evidence type="ECO:0000313" key="3">
    <source>
        <dbReference type="EMBL" id="MBF9140189.1"/>
    </source>
</evidence>
<keyword evidence="1" id="KW-0472">Membrane</keyword>
<dbReference type="Pfam" id="PF13785">
    <property type="entry name" value="DUF4178"/>
    <property type="match status" value="1"/>
</dbReference>
<feature type="domain" description="DUF4178" evidence="2">
    <location>
        <begin position="69"/>
        <end position="200"/>
    </location>
</feature>
<sequence>MSETATTRPASAQLDCPACGSSITYYDVEGSEFYVCPTCHTYFQWTGEEKPKLFGKYDQAPRSGTAPPLGAVGTLFGRTFRVVGVVSRREANHAQFSWREYQLFEAATGQYAQLAEFDGHWTFIWAANARDADRDEFVLADFKVFNKYQSRVNWALGEFDWDIELDSNLNVTEHIKPPYLLVQERRGTKSEWYRGRHVAPAEVAAAFGLSRSALPSQSGTGMVEPGPGSTSAAALWSLTGVVLAALLLVQLVLVARTGKPLLNQTIQVEADTTASAPPGTGRVLVSPSFTLDHQTAVEVDLTTSLSNQWLELPVSLVNEQTGQGFEFTKNIEFYSGVDGGEGWSEGSRDADAVLSRVPAGRYHLNFYPFTEKGMTPEIRVQVWADPPLPSNFFVVAGLVLLLPMLQALRQHWHERRRWENSDYNPYATE</sequence>
<organism evidence="3 4">
    <name type="scientific">Hymenobacter properus</name>
    <dbReference type="NCBI Taxonomy" id="2791026"/>
    <lineage>
        <taxon>Bacteria</taxon>
        <taxon>Pseudomonadati</taxon>
        <taxon>Bacteroidota</taxon>
        <taxon>Cytophagia</taxon>
        <taxon>Cytophagales</taxon>
        <taxon>Hymenobacteraceae</taxon>
        <taxon>Hymenobacter</taxon>
    </lineage>
</organism>
<dbReference type="InterPro" id="IPR025235">
    <property type="entry name" value="DUF4178"/>
</dbReference>
<keyword evidence="4" id="KW-1185">Reference proteome</keyword>
<feature type="transmembrane region" description="Helical" evidence="1">
    <location>
        <begin position="232"/>
        <end position="253"/>
    </location>
</feature>
<comment type="caution">
    <text evidence="3">The sequence shown here is derived from an EMBL/GenBank/DDBJ whole genome shotgun (WGS) entry which is preliminary data.</text>
</comment>
<name>A0A931FKY5_9BACT</name>
<evidence type="ECO:0000256" key="1">
    <source>
        <dbReference type="SAM" id="Phobius"/>
    </source>
</evidence>
<evidence type="ECO:0000313" key="4">
    <source>
        <dbReference type="Proteomes" id="UP000645610"/>
    </source>
</evidence>
<reference evidence="3 4" key="1">
    <citation type="submission" date="2020-11" db="EMBL/GenBank/DDBJ databases">
        <authorList>
            <person name="Kim M.K."/>
        </authorList>
    </citation>
    <scope>NUCLEOTIDE SEQUENCE [LARGE SCALE GENOMIC DNA]</scope>
    <source>
        <strain evidence="3 4">BT439</strain>
    </source>
</reference>
<keyword evidence="1" id="KW-0812">Transmembrane</keyword>
<dbReference type="AlphaFoldDB" id="A0A931FKY5"/>
<accession>A0A931FKY5</accession>
<proteinExistence type="predicted"/>
<dbReference type="EMBL" id="JADQDP010000001">
    <property type="protein sequence ID" value="MBF9140189.1"/>
    <property type="molecule type" value="Genomic_DNA"/>
</dbReference>
<gene>
    <name evidence="3" type="ORF">I2I01_00985</name>
</gene>
<protein>
    <submittedName>
        <fullName evidence="3">DUF4178 domain-containing protein</fullName>
    </submittedName>
</protein>
<keyword evidence="1" id="KW-1133">Transmembrane helix</keyword>
<dbReference type="RefSeq" id="WP_196284559.1">
    <property type="nucleotide sequence ID" value="NZ_JADQDP010000001.1"/>
</dbReference>
<evidence type="ECO:0000259" key="2">
    <source>
        <dbReference type="Pfam" id="PF13785"/>
    </source>
</evidence>